<dbReference type="KEGG" id="tdl:TDEL_0E03160"/>
<dbReference type="eggNOG" id="KOG3770">
    <property type="taxonomic scope" value="Eukaryota"/>
</dbReference>
<keyword evidence="6" id="KW-1185">Reference proteome</keyword>
<dbReference type="SUPFAM" id="SSF56300">
    <property type="entry name" value="Metallo-dependent phosphatases"/>
    <property type="match status" value="1"/>
</dbReference>
<dbReference type="PANTHER" id="PTHR10340:SF27">
    <property type="entry name" value="ACL091CP"/>
    <property type="match status" value="1"/>
</dbReference>
<dbReference type="Gene3D" id="3.60.21.10">
    <property type="match status" value="1"/>
</dbReference>
<reference evidence="5 6" key="1">
    <citation type="journal article" date="2011" name="Proc. Natl. Acad. Sci. U.S.A.">
        <title>Evolutionary erosion of yeast sex chromosomes by mating-type switching accidents.</title>
        <authorList>
            <person name="Gordon J.L."/>
            <person name="Armisen D."/>
            <person name="Proux-Wera E."/>
            <person name="Oheigeartaigh S.S."/>
            <person name="Byrne K.P."/>
            <person name="Wolfe K.H."/>
        </authorList>
    </citation>
    <scope>NUCLEOTIDE SEQUENCE [LARGE SCALE GENOMIC DNA]</scope>
    <source>
        <strain evidence="6">ATCC 10662 / CBS 1146 / NBRC 0425 / NCYC 2629 / NRRL Y-866</strain>
    </source>
</reference>
<evidence type="ECO:0000313" key="5">
    <source>
        <dbReference type="EMBL" id="CCE92559.1"/>
    </source>
</evidence>
<keyword evidence="2" id="KW-0325">Glycoprotein</keyword>
<proteinExistence type="predicted"/>
<dbReference type="InParanoid" id="G8ZVB5"/>
<evidence type="ECO:0000259" key="4">
    <source>
        <dbReference type="Pfam" id="PF00149"/>
    </source>
</evidence>
<accession>G8ZVB5</accession>
<dbReference type="RefSeq" id="XP_003681770.1">
    <property type="nucleotide sequence ID" value="XM_003681722.1"/>
</dbReference>
<name>G8ZVB5_TORDE</name>
<dbReference type="AlphaFoldDB" id="G8ZVB5"/>
<dbReference type="Proteomes" id="UP000005627">
    <property type="component" value="Chromosome 5"/>
</dbReference>
<dbReference type="InterPro" id="IPR029052">
    <property type="entry name" value="Metallo-depent_PP-like"/>
</dbReference>
<dbReference type="GeneID" id="11503960"/>
<dbReference type="HOGENOM" id="CLU_014743_2_0_1"/>
<evidence type="ECO:0000313" key="6">
    <source>
        <dbReference type="Proteomes" id="UP000005627"/>
    </source>
</evidence>
<dbReference type="EMBL" id="HE616746">
    <property type="protein sequence ID" value="CCE92559.1"/>
    <property type="molecule type" value="Genomic_DNA"/>
</dbReference>
<protein>
    <recommendedName>
        <fullName evidence="4">Calcineurin-like phosphoesterase domain-containing protein</fullName>
    </recommendedName>
</protein>
<dbReference type="GO" id="GO:0008081">
    <property type="term" value="F:phosphoric diester hydrolase activity"/>
    <property type="evidence" value="ECO:0007669"/>
    <property type="project" value="TreeGrafter"/>
</dbReference>
<evidence type="ECO:0000256" key="3">
    <source>
        <dbReference type="SAM" id="SignalP"/>
    </source>
</evidence>
<sequence>MSLLGLLVWAYALVFVSGSPVDNGDESLANILNTFQIMDDKDVTVAISHALKEASLTNDTCGACTGRLAIGKSLSLVRPDLVPATFEKWCNDNKYASESTCATNYHRNTVEASTTGSNFADMLQLMDPYGYDGQLYCYYKDSGACPKPKTPNVSLSHLWPAKQDKHKVAPVSNGSDTFNVLHISDFHIELDYTVGAEVNCSTSMCCTPHSINAKSNASDSSASNWNSFYDGSHYMDSNFSFVRGDKLSNPFQGVSIPAPSFGHYHCDAPELLINSSLNNVVDFAKKQKLDFEFAIFTGDLVDHDEIRFTDYKMTVKSEQYIMRDMKSRLGDMPVYPVLGNHDTFPYGELAQEGYGFSNKDSWNADMLADIYEDYGWLDRKQADYARHHYTGFSVNTKQGLKVISLNSNAFYKKNHYCYWNSTNPDSFGQWEFLIDELVESEKNDQRVWIITHIPPISDSLPLPSKIFGEIVERFSPSTIAGIFFGHTHLDQFNLLYAKDVKSIDTIVNMAWIGQAVTPWVENNPAWRYYEVDSETFSIMNSFNYYSKLNETFANEGQEPEWLFEYSARDVYNVTWPSQAPLNASYWHLVAEKIKSDVSYRQLYENLAKRWSPYVPDCSKGKNCQTDYCFLSTFVTDDYDKCVAQLKSN</sequence>
<gene>
    <name evidence="5" type="primary">TDEL0E03160</name>
    <name evidence="5" type="ORF">TDEL_0E03160</name>
</gene>
<dbReference type="PANTHER" id="PTHR10340">
    <property type="entry name" value="SPHINGOMYELIN PHOSPHODIESTERASE"/>
    <property type="match status" value="1"/>
</dbReference>
<dbReference type="CDD" id="cd00842">
    <property type="entry name" value="MPP_ASMase"/>
    <property type="match status" value="1"/>
</dbReference>
<dbReference type="InterPro" id="IPR004843">
    <property type="entry name" value="Calcineurin-like_PHP"/>
</dbReference>
<dbReference type="Pfam" id="PF00149">
    <property type="entry name" value="Metallophos"/>
    <property type="match status" value="1"/>
</dbReference>
<dbReference type="STRING" id="1076872.G8ZVB5"/>
<feature type="chain" id="PRO_5003519608" description="Calcineurin-like phosphoesterase domain-containing protein" evidence="3">
    <location>
        <begin position="19"/>
        <end position="648"/>
    </location>
</feature>
<keyword evidence="1" id="KW-0378">Hydrolase</keyword>
<keyword evidence="3" id="KW-0732">Signal</keyword>
<feature type="signal peptide" evidence="3">
    <location>
        <begin position="1"/>
        <end position="18"/>
    </location>
</feature>
<organism evidence="5 6">
    <name type="scientific">Torulaspora delbrueckii</name>
    <name type="common">Yeast</name>
    <name type="synonym">Candida colliculosa</name>
    <dbReference type="NCBI Taxonomy" id="4950"/>
    <lineage>
        <taxon>Eukaryota</taxon>
        <taxon>Fungi</taxon>
        <taxon>Dikarya</taxon>
        <taxon>Ascomycota</taxon>
        <taxon>Saccharomycotina</taxon>
        <taxon>Saccharomycetes</taxon>
        <taxon>Saccharomycetales</taxon>
        <taxon>Saccharomycetaceae</taxon>
        <taxon>Torulaspora</taxon>
    </lineage>
</organism>
<dbReference type="InterPro" id="IPR041805">
    <property type="entry name" value="ASMase/PPN1_MPP"/>
</dbReference>
<feature type="domain" description="Calcineurin-like phosphoesterase" evidence="4">
    <location>
        <begin position="276"/>
        <end position="488"/>
    </location>
</feature>
<evidence type="ECO:0000256" key="1">
    <source>
        <dbReference type="ARBA" id="ARBA00022801"/>
    </source>
</evidence>
<dbReference type="OrthoDB" id="282973at2759"/>
<evidence type="ECO:0000256" key="2">
    <source>
        <dbReference type="ARBA" id="ARBA00023180"/>
    </source>
</evidence>